<keyword evidence="1" id="KW-0472">Membrane</keyword>
<feature type="transmembrane region" description="Helical" evidence="1">
    <location>
        <begin position="150"/>
        <end position="172"/>
    </location>
</feature>
<dbReference type="WBParaSite" id="TMUE_3000011430.3">
    <property type="protein sequence ID" value="TMUE_3000011430.3"/>
    <property type="gene ID" value="WBGene00302796"/>
</dbReference>
<dbReference type="PANTHER" id="PTHR37446">
    <property type="entry name" value="CLAUDIN-LIKE IN CAENORHABDITIS"/>
    <property type="match status" value="1"/>
</dbReference>
<proteinExistence type="predicted"/>
<dbReference type="WBParaSite" id="TMUE_3000011430.2">
    <property type="protein sequence ID" value="TMUE_3000011430.2"/>
    <property type="gene ID" value="WBGene00302796"/>
</dbReference>
<feature type="transmembrane region" description="Helical" evidence="1">
    <location>
        <begin position="75"/>
        <end position="99"/>
    </location>
</feature>
<keyword evidence="1" id="KW-1133">Transmembrane helix</keyword>
<organism evidence="2 3">
    <name type="scientific">Trichuris muris</name>
    <name type="common">Mouse whipworm</name>
    <dbReference type="NCBI Taxonomy" id="70415"/>
    <lineage>
        <taxon>Eukaryota</taxon>
        <taxon>Metazoa</taxon>
        <taxon>Ecdysozoa</taxon>
        <taxon>Nematoda</taxon>
        <taxon>Enoplea</taxon>
        <taxon>Dorylaimia</taxon>
        <taxon>Trichinellida</taxon>
        <taxon>Trichuridae</taxon>
        <taxon>Trichuris</taxon>
    </lineage>
</organism>
<keyword evidence="2" id="KW-1185">Reference proteome</keyword>
<evidence type="ECO:0000256" key="1">
    <source>
        <dbReference type="SAM" id="Phobius"/>
    </source>
</evidence>
<feature type="transmembrane region" description="Helical" evidence="1">
    <location>
        <begin position="111"/>
        <end position="129"/>
    </location>
</feature>
<dbReference type="AlphaFoldDB" id="A0A5S6QW03"/>
<reference evidence="3" key="3">
    <citation type="submission" date="2019-12" db="UniProtKB">
        <authorList>
            <consortium name="WormBaseParasite"/>
        </authorList>
    </citation>
    <scope>IDENTIFICATION</scope>
</reference>
<sequence>MCVTVFQVVYLTGLAISFGLTTVGISLPYWLEEEQHDSALVRYTGLFVTCIAAVNNSDFAECSNIWQELKDVERAGIVCLVLAASLCLLAFAWAIIAYYGCCFRGFLAQPIPYLTALAFVLDLAGLICITHDQDIGQYSYTNEAKIGLSLWLAFTGLMVLLIDTFVAVGLALSSKLCPC</sequence>
<name>A0A5S6QW03_TRIMR</name>
<dbReference type="Gene3D" id="1.20.140.150">
    <property type="match status" value="1"/>
</dbReference>
<reference evidence="2" key="2">
    <citation type="submission" date="2014-03" db="EMBL/GenBank/DDBJ databases">
        <title>The whipworm genome and dual-species transcriptomics of an intimate host-pathogen interaction.</title>
        <authorList>
            <person name="Foth B.J."/>
            <person name="Tsai I.J."/>
            <person name="Reid A.J."/>
            <person name="Bancroft A.J."/>
            <person name="Nichol S."/>
            <person name="Tracey A."/>
            <person name="Holroyd N."/>
            <person name="Cotton J.A."/>
            <person name="Stanley E.J."/>
            <person name="Zarowiecki M."/>
            <person name="Liu J.Z."/>
            <person name="Huckvale T."/>
            <person name="Cooper P.J."/>
            <person name="Grencis R.K."/>
            <person name="Berriman M."/>
        </authorList>
    </citation>
    <scope>NUCLEOTIDE SEQUENCE [LARGE SCALE GENOMIC DNA]</scope>
    <source>
        <strain evidence="2">Edinburgh</strain>
    </source>
</reference>
<evidence type="ECO:0000313" key="3">
    <source>
        <dbReference type="WBParaSite" id="TMUE_3000011430.1"/>
    </source>
</evidence>
<dbReference type="WBParaSite" id="TMUE_3000011430.1">
    <property type="protein sequence ID" value="TMUE_3000011430.1"/>
    <property type="gene ID" value="WBGene00302796"/>
</dbReference>
<feature type="transmembrane region" description="Helical" evidence="1">
    <location>
        <begin position="6"/>
        <end position="31"/>
    </location>
</feature>
<dbReference type="PANTHER" id="PTHR37446:SF1">
    <property type="entry name" value="CLAUDIN"/>
    <property type="match status" value="1"/>
</dbReference>
<protein>
    <submittedName>
        <fullName evidence="3">MARVEL domain-containing protein</fullName>
    </submittedName>
</protein>
<reference evidence="2" key="1">
    <citation type="submission" date="2013-11" db="EMBL/GenBank/DDBJ databases">
        <authorList>
            <person name="Aslett M."/>
        </authorList>
    </citation>
    <scope>NUCLEOTIDE SEQUENCE [LARGE SCALE GENOMIC DNA]</scope>
    <source>
        <strain evidence="2">Edinburgh</strain>
    </source>
</reference>
<evidence type="ECO:0000313" key="2">
    <source>
        <dbReference type="Proteomes" id="UP000046395"/>
    </source>
</evidence>
<keyword evidence="1" id="KW-0812">Transmembrane</keyword>
<accession>A0A5S6QW03</accession>
<dbReference type="Proteomes" id="UP000046395">
    <property type="component" value="Unassembled WGS sequence"/>
</dbReference>